<sequence>MVVVLVLACLAVLGTVVVLAMGQGGELSAARRDRPLPPPGDPAYGEVPPAGLPHAVWGYQIDVTDQAIERLRRALYERDVRVDGLERENEWLRGRLEAGDDPRPPESPWASPGGAAVGATGVDLVKNNGSAGDPDEARP</sequence>
<accession>A0ABN3J220</accession>
<feature type="region of interest" description="Disordered" evidence="1">
    <location>
        <begin position="91"/>
        <end position="139"/>
    </location>
</feature>
<evidence type="ECO:0008006" key="4">
    <source>
        <dbReference type="Google" id="ProtNLM"/>
    </source>
</evidence>
<proteinExistence type="predicted"/>
<comment type="caution">
    <text evidence="2">The sequence shown here is derived from an EMBL/GenBank/DDBJ whole genome shotgun (WGS) entry which is preliminary data.</text>
</comment>
<evidence type="ECO:0000313" key="3">
    <source>
        <dbReference type="Proteomes" id="UP001501231"/>
    </source>
</evidence>
<dbReference type="Proteomes" id="UP001501231">
    <property type="component" value="Unassembled WGS sequence"/>
</dbReference>
<gene>
    <name evidence="2" type="ORF">GCM10010191_34600</name>
</gene>
<reference evidence="2 3" key="1">
    <citation type="journal article" date="2019" name="Int. J. Syst. Evol. Microbiol.">
        <title>The Global Catalogue of Microorganisms (GCM) 10K type strain sequencing project: providing services to taxonomists for standard genome sequencing and annotation.</title>
        <authorList>
            <consortium name="The Broad Institute Genomics Platform"/>
            <consortium name="The Broad Institute Genome Sequencing Center for Infectious Disease"/>
            <person name="Wu L."/>
            <person name="Ma J."/>
        </authorList>
    </citation>
    <scope>NUCLEOTIDE SEQUENCE [LARGE SCALE GENOMIC DNA]</scope>
    <source>
        <strain evidence="2 3">JCM 3325</strain>
    </source>
</reference>
<keyword evidence="3" id="KW-1185">Reference proteome</keyword>
<organism evidence="2 3">
    <name type="scientific">Actinomadura vinacea</name>
    <dbReference type="NCBI Taxonomy" id="115336"/>
    <lineage>
        <taxon>Bacteria</taxon>
        <taxon>Bacillati</taxon>
        <taxon>Actinomycetota</taxon>
        <taxon>Actinomycetes</taxon>
        <taxon>Streptosporangiales</taxon>
        <taxon>Thermomonosporaceae</taxon>
        <taxon>Actinomadura</taxon>
    </lineage>
</organism>
<dbReference type="EMBL" id="BAAARW010000012">
    <property type="protein sequence ID" value="GAA2420440.1"/>
    <property type="molecule type" value="Genomic_DNA"/>
</dbReference>
<evidence type="ECO:0000313" key="2">
    <source>
        <dbReference type="EMBL" id="GAA2420440.1"/>
    </source>
</evidence>
<protein>
    <recommendedName>
        <fullName evidence="4">DivIVA domain-containing protein</fullName>
    </recommendedName>
</protein>
<name>A0ABN3J220_9ACTN</name>
<evidence type="ECO:0000256" key="1">
    <source>
        <dbReference type="SAM" id="MobiDB-lite"/>
    </source>
</evidence>
<feature type="compositionally biased region" description="Basic and acidic residues" evidence="1">
    <location>
        <begin position="91"/>
        <end position="104"/>
    </location>
</feature>